<dbReference type="Proteomes" id="UP000289738">
    <property type="component" value="Chromosome A07"/>
</dbReference>
<dbReference type="PANTHER" id="PTHR46250:SF18">
    <property type="entry name" value="MYB_SANT-LIKE DOMAIN-CONTAINING PROTEIN"/>
    <property type="match status" value="1"/>
</dbReference>
<dbReference type="EMBL" id="SDMP01000007">
    <property type="protein sequence ID" value="RYR50543.1"/>
    <property type="molecule type" value="Genomic_DNA"/>
</dbReference>
<comment type="caution">
    <text evidence="2">The sequence shown here is derived from an EMBL/GenBank/DDBJ whole genome shotgun (WGS) entry which is preliminary data.</text>
</comment>
<organism evidence="2 3">
    <name type="scientific">Arachis hypogaea</name>
    <name type="common">Peanut</name>
    <dbReference type="NCBI Taxonomy" id="3818"/>
    <lineage>
        <taxon>Eukaryota</taxon>
        <taxon>Viridiplantae</taxon>
        <taxon>Streptophyta</taxon>
        <taxon>Embryophyta</taxon>
        <taxon>Tracheophyta</taxon>
        <taxon>Spermatophyta</taxon>
        <taxon>Magnoliopsida</taxon>
        <taxon>eudicotyledons</taxon>
        <taxon>Gunneridae</taxon>
        <taxon>Pentapetalae</taxon>
        <taxon>rosids</taxon>
        <taxon>fabids</taxon>
        <taxon>Fabales</taxon>
        <taxon>Fabaceae</taxon>
        <taxon>Papilionoideae</taxon>
        <taxon>50 kb inversion clade</taxon>
        <taxon>dalbergioids sensu lato</taxon>
        <taxon>Dalbergieae</taxon>
        <taxon>Pterocarpus clade</taxon>
        <taxon>Arachis</taxon>
    </lineage>
</organism>
<gene>
    <name evidence="2" type="ORF">Ahy_A07g037169</name>
</gene>
<keyword evidence="3" id="KW-1185">Reference proteome</keyword>
<proteinExistence type="predicted"/>
<dbReference type="Pfam" id="PF12776">
    <property type="entry name" value="Myb_DNA-bind_3"/>
    <property type="match status" value="1"/>
</dbReference>
<feature type="domain" description="Myb/SANT-like" evidence="1">
    <location>
        <begin position="2"/>
        <end position="84"/>
    </location>
</feature>
<name>A0A445CHY7_ARAHY</name>
<evidence type="ECO:0000313" key="3">
    <source>
        <dbReference type="Proteomes" id="UP000289738"/>
    </source>
</evidence>
<evidence type="ECO:0000259" key="1">
    <source>
        <dbReference type="Pfam" id="PF12776"/>
    </source>
</evidence>
<dbReference type="STRING" id="3818.A0A445CHY7"/>
<reference evidence="2 3" key="1">
    <citation type="submission" date="2019-01" db="EMBL/GenBank/DDBJ databases">
        <title>Sequencing of cultivated peanut Arachis hypogaea provides insights into genome evolution and oil improvement.</title>
        <authorList>
            <person name="Chen X."/>
        </authorList>
    </citation>
    <scope>NUCLEOTIDE SEQUENCE [LARGE SCALE GENOMIC DNA]</scope>
    <source>
        <strain evidence="3">cv. Fuhuasheng</strain>
        <tissue evidence="2">Leaves</tissue>
    </source>
</reference>
<evidence type="ECO:0000313" key="2">
    <source>
        <dbReference type="EMBL" id="RYR50543.1"/>
    </source>
</evidence>
<dbReference type="PANTHER" id="PTHR46250">
    <property type="entry name" value="MYB/SANT-LIKE DNA-BINDING DOMAIN PROTEIN-RELATED"/>
    <property type="match status" value="1"/>
</dbReference>
<protein>
    <recommendedName>
        <fullName evidence="1">Myb/SANT-like domain-containing protein</fullName>
    </recommendedName>
</protein>
<dbReference type="InterPro" id="IPR024752">
    <property type="entry name" value="Myb/SANT-like_dom"/>
</dbReference>
<sequence length="128" mass="15078">MPHEDAKLIECLIELETISWRYDNGTFKSGYRKYLIKCFLKISLDVNPHIKSRMKLLKRQYFAVVEIVDTARSGFSWNDKDKMYHPNANGLYNKLFSHFEELGIAFGREIGLMRQCRKYNSSSCYYGS</sequence>
<dbReference type="AlphaFoldDB" id="A0A445CHY7"/>
<accession>A0A445CHY7</accession>